<dbReference type="EMBL" id="KR029599">
    <property type="protein sequence ID" value="AKH47849.1"/>
    <property type="molecule type" value="Genomic_DNA"/>
</dbReference>
<name>A0A0F7L5P6_9VIRU</name>
<reference evidence="1" key="1">
    <citation type="journal article" date="2015" name="Front. Microbiol.">
        <title>Combining genomic sequencing methods to explore viral diversity and reveal potential virus-host interactions.</title>
        <authorList>
            <person name="Chow C.E."/>
            <person name="Winget D.M."/>
            <person name="White R.A.III."/>
            <person name="Hallam S.J."/>
            <person name="Suttle C.A."/>
        </authorList>
    </citation>
    <scope>NUCLEOTIDE SEQUENCE</scope>
    <source>
        <strain evidence="1">Oxic1_4</strain>
    </source>
</reference>
<evidence type="ECO:0008006" key="2">
    <source>
        <dbReference type="Google" id="ProtNLM"/>
    </source>
</evidence>
<proteinExistence type="predicted"/>
<sequence length="200" mass="22631">MKVLVACEFSGVVRDAFIKRGHDAISCDILPSEAPGPHHMGDVTELLNQRFDLMIAHPPCTYLTNSGVKHLHTDITRWFKLFDAAAFFKTLLNAPNITHIAVENPIMHRYAREIIGSKQSQIVQPWMFGHTESKATGFWLKNLPPLFETMNVKQDMLALPKNQTHKVHYASPGKDRWKNRSVTCQGIADAMAEQWGDLLI</sequence>
<reference evidence="1" key="2">
    <citation type="submission" date="2015-03" db="EMBL/GenBank/DDBJ databases">
        <authorList>
            <person name="Chow C.-E.T."/>
            <person name="Winget D.M."/>
            <person name="White R.A.III."/>
            <person name="Hallam S.J."/>
            <person name="Suttle C.A."/>
        </authorList>
    </citation>
    <scope>NUCLEOTIDE SEQUENCE</scope>
    <source>
        <strain evidence="1">Oxic1_4</strain>
    </source>
</reference>
<organism evidence="1">
    <name type="scientific">uncultured marine virus</name>
    <dbReference type="NCBI Taxonomy" id="186617"/>
    <lineage>
        <taxon>Viruses</taxon>
        <taxon>environmental samples</taxon>
    </lineage>
</organism>
<protein>
    <recommendedName>
        <fullName evidence="2">DNA cytosine methyltransferase</fullName>
    </recommendedName>
</protein>
<accession>A0A0F7L5P6</accession>
<evidence type="ECO:0000313" key="1">
    <source>
        <dbReference type="EMBL" id="AKH47849.1"/>
    </source>
</evidence>